<dbReference type="Proteomes" id="UP001152607">
    <property type="component" value="Unassembled WGS sequence"/>
</dbReference>
<protein>
    <submittedName>
        <fullName evidence="3">Uncharacterized protein</fullName>
    </submittedName>
</protein>
<accession>A0A9W4URW1</accession>
<proteinExistence type="predicted"/>
<keyword evidence="2" id="KW-1133">Transmembrane helix</keyword>
<evidence type="ECO:0000256" key="1">
    <source>
        <dbReference type="SAM" id="MobiDB-lite"/>
    </source>
</evidence>
<reference evidence="3" key="1">
    <citation type="submission" date="2023-01" db="EMBL/GenBank/DDBJ databases">
        <authorList>
            <person name="Van Ghelder C."/>
            <person name="Rancurel C."/>
        </authorList>
    </citation>
    <scope>NUCLEOTIDE SEQUENCE</scope>
    <source>
        <strain evidence="3">CNCM I-4278</strain>
    </source>
</reference>
<sequence>MANSNIPQPVPLPISQQPSTSPPTRKQRLKRTLSKGLKYIRIYFTTPPLYIALHFSLLISVSYQVMRMHWLLAVICMFILQILSSWIQYRDDRDREEKDLRKLPCIGVLVSLAIVVMVGLGYHMNVRVWGDLPLHLLCVALWMCSFLYYGVWRLWYGAKVHT</sequence>
<feature type="transmembrane region" description="Helical" evidence="2">
    <location>
        <begin position="134"/>
        <end position="156"/>
    </location>
</feature>
<dbReference type="EMBL" id="CAOQHR010000009">
    <property type="protein sequence ID" value="CAI6339851.1"/>
    <property type="molecule type" value="Genomic_DNA"/>
</dbReference>
<feature type="transmembrane region" description="Helical" evidence="2">
    <location>
        <begin position="101"/>
        <end position="122"/>
    </location>
</feature>
<evidence type="ECO:0000313" key="4">
    <source>
        <dbReference type="Proteomes" id="UP001152607"/>
    </source>
</evidence>
<gene>
    <name evidence="3" type="ORF">PDIGIT_LOCUS13015</name>
</gene>
<organism evidence="3 4">
    <name type="scientific">Periconia digitata</name>
    <dbReference type="NCBI Taxonomy" id="1303443"/>
    <lineage>
        <taxon>Eukaryota</taxon>
        <taxon>Fungi</taxon>
        <taxon>Dikarya</taxon>
        <taxon>Ascomycota</taxon>
        <taxon>Pezizomycotina</taxon>
        <taxon>Dothideomycetes</taxon>
        <taxon>Pleosporomycetidae</taxon>
        <taxon>Pleosporales</taxon>
        <taxon>Massarineae</taxon>
        <taxon>Periconiaceae</taxon>
        <taxon>Periconia</taxon>
    </lineage>
</organism>
<feature type="compositionally biased region" description="Low complexity" evidence="1">
    <location>
        <begin position="15"/>
        <end position="24"/>
    </location>
</feature>
<feature type="region of interest" description="Disordered" evidence="1">
    <location>
        <begin position="1"/>
        <end position="27"/>
    </location>
</feature>
<keyword evidence="2" id="KW-0812">Transmembrane</keyword>
<name>A0A9W4URW1_9PLEO</name>
<comment type="caution">
    <text evidence="3">The sequence shown here is derived from an EMBL/GenBank/DDBJ whole genome shotgun (WGS) entry which is preliminary data.</text>
</comment>
<evidence type="ECO:0000256" key="2">
    <source>
        <dbReference type="SAM" id="Phobius"/>
    </source>
</evidence>
<feature type="transmembrane region" description="Helical" evidence="2">
    <location>
        <begin position="69"/>
        <end position="89"/>
    </location>
</feature>
<evidence type="ECO:0000313" key="3">
    <source>
        <dbReference type="EMBL" id="CAI6339851.1"/>
    </source>
</evidence>
<keyword evidence="2" id="KW-0472">Membrane</keyword>
<keyword evidence="4" id="KW-1185">Reference proteome</keyword>
<feature type="transmembrane region" description="Helical" evidence="2">
    <location>
        <begin position="40"/>
        <end position="63"/>
    </location>
</feature>
<dbReference type="AlphaFoldDB" id="A0A9W4URW1"/>